<feature type="compositionally biased region" description="Basic and acidic residues" evidence="2">
    <location>
        <begin position="244"/>
        <end position="257"/>
    </location>
</feature>
<protein>
    <submittedName>
        <fullName evidence="3">Uncharacterized protein</fullName>
    </submittedName>
</protein>
<feature type="region of interest" description="Disordered" evidence="2">
    <location>
        <begin position="24"/>
        <end position="49"/>
    </location>
</feature>
<organism evidence="3 4">
    <name type="scientific">Phtheirospermum japonicum</name>
    <dbReference type="NCBI Taxonomy" id="374723"/>
    <lineage>
        <taxon>Eukaryota</taxon>
        <taxon>Viridiplantae</taxon>
        <taxon>Streptophyta</taxon>
        <taxon>Embryophyta</taxon>
        <taxon>Tracheophyta</taxon>
        <taxon>Spermatophyta</taxon>
        <taxon>Magnoliopsida</taxon>
        <taxon>eudicotyledons</taxon>
        <taxon>Gunneridae</taxon>
        <taxon>Pentapetalae</taxon>
        <taxon>asterids</taxon>
        <taxon>lamiids</taxon>
        <taxon>Lamiales</taxon>
        <taxon>Orobanchaceae</taxon>
        <taxon>Orobanchaceae incertae sedis</taxon>
        <taxon>Phtheirospermum</taxon>
    </lineage>
</organism>
<evidence type="ECO:0000313" key="4">
    <source>
        <dbReference type="Proteomes" id="UP000653305"/>
    </source>
</evidence>
<dbReference type="AlphaFoldDB" id="A0A830BSB4"/>
<accession>A0A830BSB4</accession>
<reference evidence="3" key="1">
    <citation type="submission" date="2020-07" db="EMBL/GenBank/DDBJ databases">
        <title>Ethylene signaling mediates host invasion by parasitic plants.</title>
        <authorList>
            <person name="Yoshida S."/>
        </authorList>
    </citation>
    <scope>NUCLEOTIDE SEQUENCE</scope>
    <source>
        <strain evidence="3">Okayama</strain>
    </source>
</reference>
<comment type="similarity">
    <text evidence="1">Belongs to the endosulfine family.</text>
</comment>
<dbReference type="PANTHER" id="PTHR10358">
    <property type="entry name" value="ENDOSULFINE"/>
    <property type="match status" value="1"/>
</dbReference>
<feature type="compositionally biased region" description="Basic and acidic residues" evidence="2">
    <location>
        <begin position="24"/>
        <end position="41"/>
    </location>
</feature>
<dbReference type="InterPro" id="IPR006760">
    <property type="entry name" value="Endosulphine"/>
</dbReference>
<proteinExistence type="inferred from homology"/>
<evidence type="ECO:0000256" key="1">
    <source>
        <dbReference type="ARBA" id="ARBA00010520"/>
    </source>
</evidence>
<dbReference type="Proteomes" id="UP000653305">
    <property type="component" value="Unassembled WGS sequence"/>
</dbReference>
<dbReference type="EMBL" id="BMAC01000142">
    <property type="protein sequence ID" value="GFP87344.1"/>
    <property type="molecule type" value="Genomic_DNA"/>
</dbReference>
<sequence>MAEKNDEAKAEEINLFKIAPKIEEAENSTQKDSKNVDKCEEPSQQQEEEVIKKKYGGLITKKASFNFPRTMNALSLISADWALEKVGIPKSKGHLRLFVLNCSDNSGKSKKHKRMAEKNDEAKAEEINLFKIAPKIEEAENSTQKDSKNVDKCEEPSQQQEEEVIKKKYGGLLPKKPPLIFQGWDTQEQRPLEAFRPKLQPTRHQQIRSRSAYARKDDDEDVCSSDDLKPGENQGRPLDGDIESNDHSRDNQIHLQN</sequence>
<dbReference type="PANTHER" id="PTHR10358:SF6">
    <property type="entry name" value="ENDOSULFINE, ISOFORM A"/>
    <property type="match status" value="1"/>
</dbReference>
<comment type="caution">
    <text evidence="3">The sequence shown here is derived from an EMBL/GenBank/DDBJ whole genome shotgun (WGS) entry which is preliminary data.</text>
</comment>
<evidence type="ECO:0000313" key="3">
    <source>
        <dbReference type="EMBL" id="GFP87344.1"/>
    </source>
</evidence>
<dbReference type="OrthoDB" id="912757at2759"/>
<gene>
    <name evidence="3" type="ORF">PHJA_000878100</name>
</gene>
<feature type="compositionally biased region" description="Basic and acidic residues" evidence="2">
    <location>
        <begin position="134"/>
        <end position="155"/>
    </location>
</feature>
<keyword evidence="4" id="KW-1185">Reference proteome</keyword>
<evidence type="ECO:0000256" key="2">
    <source>
        <dbReference type="SAM" id="MobiDB-lite"/>
    </source>
</evidence>
<feature type="region of interest" description="Disordered" evidence="2">
    <location>
        <begin position="134"/>
        <end position="257"/>
    </location>
</feature>
<dbReference type="GO" id="GO:0005737">
    <property type="term" value="C:cytoplasm"/>
    <property type="evidence" value="ECO:0007669"/>
    <property type="project" value="TreeGrafter"/>
</dbReference>
<name>A0A830BSB4_9LAMI</name>
<feature type="compositionally biased region" description="Basic and acidic residues" evidence="2">
    <location>
        <begin position="187"/>
        <end position="196"/>
    </location>
</feature>
<dbReference type="GO" id="GO:0004864">
    <property type="term" value="F:protein phosphatase inhibitor activity"/>
    <property type="evidence" value="ECO:0007669"/>
    <property type="project" value="TreeGrafter"/>
</dbReference>